<comment type="caution">
    <text evidence="7">The sequence shown here is derived from an EMBL/GenBank/DDBJ whole genome shotgun (WGS) entry which is preliminary data.</text>
</comment>
<comment type="subcellular location">
    <subcellularLocation>
        <location evidence="1">Membrane</location>
        <topology evidence="1">Multi-pass membrane protein</topology>
    </subcellularLocation>
</comment>
<feature type="transmembrane region" description="Helical" evidence="5">
    <location>
        <begin position="322"/>
        <end position="341"/>
    </location>
</feature>
<dbReference type="EMBL" id="JAGPXC010000008">
    <property type="protein sequence ID" value="KAH6648043.1"/>
    <property type="molecule type" value="Genomic_DNA"/>
</dbReference>
<dbReference type="GeneID" id="70127404"/>
<dbReference type="Proteomes" id="UP000758603">
    <property type="component" value="Unassembled WGS sequence"/>
</dbReference>
<feature type="transmembrane region" description="Helical" evidence="5">
    <location>
        <begin position="492"/>
        <end position="514"/>
    </location>
</feature>
<feature type="transmembrane region" description="Helical" evidence="5">
    <location>
        <begin position="159"/>
        <end position="177"/>
    </location>
</feature>
<feature type="transmembrane region" description="Helical" evidence="5">
    <location>
        <begin position="128"/>
        <end position="147"/>
    </location>
</feature>
<sequence length="530" mass="57790">MVRCISKDNVKFSEEKNPALLSPYQQISPLTGHHSHAGNRANFSQSQLDNLDQHEARLEILEDGTVLAGWFSSEDCENPRNWQYWKKLFVLMVVCVNTFVVYMAAPIYSPAYSSVEADFKTSELYSTLGLALYVLGYGFGPLLFSPLSEIPAIGRNPPYVVSFALFCIFSVPTALVANAPGFMVLRFLQGFFGSPILATGGASIADIFDETSLPHAMSFWVVPCYFAPAVGPIISSFAIPALGWRFSMWEVLISAGPVMLLLLFVPETSSSTLLFRRAQRLRQLTGTRISSASEVAQSHLSLKNVVVESLLMPLKITVLDPAILFAEIYTSLIYGIYYSFFEAFPLVYEDIYGLSPAESTLPFIACIAGCIVAAGCYHAYLHQIHIPALRKSAELSPEAQLIPGLFASIAPPIGLLLFGWAANASVHWIVPTLGIVIYPAGVFVLMQCMFMYIPASYPQYAASLFAASDATRCSFACAAVLFATPLYKNLGIGPGCSLLAGLTILCAFGLYGLYRYGAALRARSKITVKS</sequence>
<feature type="transmembrane region" description="Helical" evidence="5">
    <location>
        <begin position="251"/>
        <end position="275"/>
    </location>
</feature>
<dbReference type="InterPro" id="IPR036259">
    <property type="entry name" value="MFS_trans_sf"/>
</dbReference>
<protein>
    <submittedName>
        <fullName evidence="7">Major facilitator superfamily domain-containing protein</fullName>
    </submittedName>
</protein>
<keyword evidence="4 5" id="KW-0472">Membrane</keyword>
<feature type="transmembrane region" description="Helical" evidence="5">
    <location>
        <begin position="217"/>
        <end position="239"/>
    </location>
</feature>
<dbReference type="PROSITE" id="PS50850">
    <property type="entry name" value="MFS"/>
    <property type="match status" value="1"/>
</dbReference>
<evidence type="ECO:0000313" key="8">
    <source>
        <dbReference type="Proteomes" id="UP000758603"/>
    </source>
</evidence>
<name>A0A9P8UDR1_9PEZI</name>
<evidence type="ECO:0000313" key="7">
    <source>
        <dbReference type="EMBL" id="KAH6648043.1"/>
    </source>
</evidence>
<proteinExistence type="predicted"/>
<feature type="transmembrane region" description="Helical" evidence="5">
    <location>
        <begin position="88"/>
        <end position="108"/>
    </location>
</feature>
<feature type="transmembrane region" description="Helical" evidence="5">
    <location>
        <begin position="401"/>
        <end position="422"/>
    </location>
</feature>
<feature type="transmembrane region" description="Helical" evidence="5">
    <location>
        <begin position="361"/>
        <end position="380"/>
    </location>
</feature>
<evidence type="ECO:0000259" key="6">
    <source>
        <dbReference type="PROSITE" id="PS50850"/>
    </source>
</evidence>
<evidence type="ECO:0000256" key="4">
    <source>
        <dbReference type="ARBA" id="ARBA00023136"/>
    </source>
</evidence>
<organism evidence="7 8">
    <name type="scientific">Truncatella angustata</name>
    <dbReference type="NCBI Taxonomy" id="152316"/>
    <lineage>
        <taxon>Eukaryota</taxon>
        <taxon>Fungi</taxon>
        <taxon>Dikarya</taxon>
        <taxon>Ascomycota</taxon>
        <taxon>Pezizomycotina</taxon>
        <taxon>Sordariomycetes</taxon>
        <taxon>Xylariomycetidae</taxon>
        <taxon>Amphisphaeriales</taxon>
        <taxon>Sporocadaceae</taxon>
        <taxon>Truncatella</taxon>
    </lineage>
</organism>
<dbReference type="InterPro" id="IPR020846">
    <property type="entry name" value="MFS_dom"/>
</dbReference>
<evidence type="ECO:0000256" key="2">
    <source>
        <dbReference type="ARBA" id="ARBA00022692"/>
    </source>
</evidence>
<feature type="transmembrane region" description="Helical" evidence="5">
    <location>
        <begin position="428"/>
        <end position="452"/>
    </location>
</feature>
<dbReference type="PANTHER" id="PTHR23502">
    <property type="entry name" value="MAJOR FACILITATOR SUPERFAMILY"/>
    <property type="match status" value="1"/>
</dbReference>
<dbReference type="GO" id="GO:0005886">
    <property type="term" value="C:plasma membrane"/>
    <property type="evidence" value="ECO:0007669"/>
    <property type="project" value="TreeGrafter"/>
</dbReference>
<keyword evidence="8" id="KW-1185">Reference proteome</keyword>
<dbReference type="Gene3D" id="1.20.1250.20">
    <property type="entry name" value="MFS general substrate transporter like domains"/>
    <property type="match status" value="1"/>
</dbReference>
<dbReference type="AlphaFoldDB" id="A0A9P8UDR1"/>
<dbReference type="OrthoDB" id="3357846at2759"/>
<dbReference type="CDD" id="cd17323">
    <property type="entry name" value="MFS_Tpo1_MDR_like"/>
    <property type="match status" value="1"/>
</dbReference>
<dbReference type="SUPFAM" id="SSF103473">
    <property type="entry name" value="MFS general substrate transporter"/>
    <property type="match status" value="1"/>
</dbReference>
<gene>
    <name evidence="7" type="ORF">BKA67DRAFT_523823</name>
</gene>
<dbReference type="GO" id="GO:1990961">
    <property type="term" value="P:xenobiotic detoxification by transmembrane export across the plasma membrane"/>
    <property type="evidence" value="ECO:0007669"/>
    <property type="project" value="TreeGrafter"/>
</dbReference>
<keyword evidence="3 5" id="KW-1133">Transmembrane helix</keyword>
<feature type="domain" description="Major facilitator superfamily (MFS) profile" evidence="6">
    <location>
        <begin position="90"/>
        <end position="530"/>
    </location>
</feature>
<reference evidence="7" key="1">
    <citation type="journal article" date="2021" name="Nat. Commun.">
        <title>Genetic determinants of endophytism in the Arabidopsis root mycobiome.</title>
        <authorList>
            <person name="Mesny F."/>
            <person name="Miyauchi S."/>
            <person name="Thiergart T."/>
            <person name="Pickel B."/>
            <person name="Atanasova L."/>
            <person name="Karlsson M."/>
            <person name="Huettel B."/>
            <person name="Barry K.W."/>
            <person name="Haridas S."/>
            <person name="Chen C."/>
            <person name="Bauer D."/>
            <person name="Andreopoulos W."/>
            <person name="Pangilinan J."/>
            <person name="LaButti K."/>
            <person name="Riley R."/>
            <person name="Lipzen A."/>
            <person name="Clum A."/>
            <person name="Drula E."/>
            <person name="Henrissat B."/>
            <person name="Kohler A."/>
            <person name="Grigoriev I.V."/>
            <person name="Martin F.M."/>
            <person name="Hacquard S."/>
        </authorList>
    </citation>
    <scope>NUCLEOTIDE SEQUENCE</scope>
    <source>
        <strain evidence="7">MPI-SDFR-AT-0073</strain>
    </source>
</reference>
<accession>A0A9P8UDR1</accession>
<evidence type="ECO:0000256" key="5">
    <source>
        <dbReference type="SAM" id="Phobius"/>
    </source>
</evidence>
<dbReference type="PANTHER" id="PTHR23502:SF23">
    <property type="entry name" value="FLUCONAZOLE RESISTANCE PROTEIN 1"/>
    <property type="match status" value="1"/>
</dbReference>
<keyword evidence="2 5" id="KW-0812">Transmembrane</keyword>
<dbReference type="InterPro" id="IPR011701">
    <property type="entry name" value="MFS"/>
</dbReference>
<dbReference type="RefSeq" id="XP_045954555.1">
    <property type="nucleotide sequence ID" value="XM_046098512.1"/>
</dbReference>
<evidence type="ECO:0000256" key="1">
    <source>
        <dbReference type="ARBA" id="ARBA00004141"/>
    </source>
</evidence>
<dbReference type="Pfam" id="PF07690">
    <property type="entry name" value="MFS_1"/>
    <property type="match status" value="1"/>
</dbReference>
<evidence type="ECO:0000256" key="3">
    <source>
        <dbReference type="ARBA" id="ARBA00022989"/>
    </source>
</evidence>
<dbReference type="GO" id="GO:0015244">
    <property type="term" value="F:fluconazole transmembrane transporter activity"/>
    <property type="evidence" value="ECO:0007669"/>
    <property type="project" value="TreeGrafter"/>
</dbReference>